<comment type="similarity">
    <text evidence="2 9">Belongs to the GSP F family.</text>
</comment>
<dbReference type="EMBL" id="CP014671">
    <property type="protein sequence ID" value="ANX04966.1"/>
    <property type="molecule type" value="Genomic_DNA"/>
</dbReference>
<evidence type="ECO:0000313" key="12">
    <source>
        <dbReference type="EMBL" id="ANX04966.1"/>
    </source>
</evidence>
<dbReference type="PANTHER" id="PTHR30012">
    <property type="entry name" value="GENERAL SECRETION PATHWAY PROTEIN"/>
    <property type="match status" value="1"/>
</dbReference>
<name>A0A1B1YW27_9GAMM</name>
<dbReference type="AlphaFoldDB" id="A0A1B1YW27"/>
<evidence type="ECO:0000256" key="7">
    <source>
        <dbReference type="ARBA" id="ARBA00022989"/>
    </source>
</evidence>
<dbReference type="PROSITE" id="PS00874">
    <property type="entry name" value="T2SP_F"/>
    <property type="match status" value="1"/>
</dbReference>
<feature type="domain" description="Type II secretion system protein GspF" evidence="11">
    <location>
        <begin position="282"/>
        <end position="403"/>
    </location>
</feature>
<keyword evidence="7 10" id="KW-1133">Transmembrane helix</keyword>
<dbReference type="InterPro" id="IPR001992">
    <property type="entry name" value="T2SS_GspF/T4SS_PilC_CS"/>
</dbReference>
<evidence type="ECO:0000256" key="2">
    <source>
        <dbReference type="ARBA" id="ARBA00005745"/>
    </source>
</evidence>
<evidence type="ECO:0000256" key="4">
    <source>
        <dbReference type="ARBA" id="ARBA00022475"/>
    </source>
</evidence>
<dbReference type="KEGG" id="gbi:PG2T_12805"/>
<dbReference type="FunFam" id="1.20.81.30:FF:000001">
    <property type="entry name" value="Type II secretion system protein F"/>
    <property type="match status" value="2"/>
</dbReference>
<dbReference type="InParanoid" id="A0A1B1YW27"/>
<keyword evidence="3 9" id="KW-0813">Transport</keyword>
<dbReference type="Pfam" id="PF00482">
    <property type="entry name" value="T2SSF"/>
    <property type="match status" value="2"/>
</dbReference>
<accession>A0A1B1YW27</accession>
<keyword evidence="6 9" id="KW-0812">Transmembrane</keyword>
<evidence type="ECO:0000256" key="8">
    <source>
        <dbReference type="ARBA" id="ARBA00023136"/>
    </source>
</evidence>
<dbReference type="Proteomes" id="UP000092952">
    <property type="component" value="Chromosome"/>
</dbReference>
<dbReference type="InterPro" id="IPR018076">
    <property type="entry name" value="T2SS_GspF_dom"/>
</dbReference>
<dbReference type="GO" id="GO:0005886">
    <property type="term" value="C:plasma membrane"/>
    <property type="evidence" value="ECO:0007669"/>
    <property type="project" value="UniProtKB-SubCell"/>
</dbReference>
<dbReference type="InterPro" id="IPR003004">
    <property type="entry name" value="GspF/PilC"/>
</dbReference>
<feature type="transmembrane region" description="Helical" evidence="10">
    <location>
        <begin position="178"/>
        <end position="199"/>
    </location>
</feature>
<gene>
    <name evidence="12" type="ORF">PG2T_12805</name>
</gene>
<dbReference type="PRINTS" id="PR00812">
    <property type="entry name" value="BCTERIALGSPF"/>
</dbReference>
<dbReference type="RefSeq" id="WP_068806232.1">
    <property type="nucleotide sequence ID" value="NZ_CP014671.1"/>
</dbReference>
<protein>
    <submittedName>
        <fullName evidence="12">Type II secretion system protein F</fullName>
    </submittedName>
</protein>
<proteinExistence type="inferred from homology"/>
<feature type="transmembrane region" description="Helical" evidence="10">
    <location>
        <begin position="229"/>
        <end position="246"/>
    </location>
</feature>
<evidence type="ECO:0000259" key="11">
    <source>
        <dbReference type="Pfam" id="PF00482"/>
    </source>
</evidence>
<feature type="transmembrane region" description="Helical" evidence="10">
    <location>
        <begin position="384"/>
        <end position="404"/>
    </location>
</feature>
<dbReference type="InterPro" id="IPR042094">
    <property type="entry name" value="T2SS_GspF_sf"/>
</dbReference>
<dbReference type="PANTHER" id="PTHR30012:SF7">
    <property type="entry name" value="PROTEIN TRANSPORT PROTEIN HOFC HOMOLOG"/>
    <property type="match status" value="1"/>
</dbReference>
<dbReference type="Gene3D" id="1.20.81.30">
    <property type="entry name" value="Type II secretion system (T2SS), domain F"/>
    <property type="match status" value="2"/>
</dbReference>
<dbReference type="GO" id="GO:0015628">
    <property type="term" value="P:protein secretion by the type II secretion system"/>
    <property type="evidence" value="ECO:0007669"/>
    <property type="project" value="TreeGrafter"/>
</dbReference>
<evidence type="ECO:0000256" key="10">
    <source>
        <dbReference type="SAM" id="Phobius"/>
    </source>
</evidence>
<evidence type="ECO:0000313" key="13">
    <source>
        <dbReference type="Proteomes" id="UP000092952"/>
    </source>
</evidence>
<evidence type="ECO:0000256" key="3">
    <source>
        <dbReference type="ARBA" id="ARBA00022448"/>
    </source>
</evidence>
<comment type="subcellular location">
    <subcellularLocation>
        <location evidence="1 9">Cell inner membrane</location>
        <topology evidence="1 9">Multi-pass membrane protein</topology>
    </subcellularLocation>
</comment>
<feature type="domain" description="Type II secretion system protein GspF" evidence="11">
    <location>
        <begin position="77"/>
        <end position="200"/>
    </location>
</feature>
<keyword evidence="5" id="KW-0997">Cell inner membrane</keyword>
<evidence type="ECO:0000256" key="6">
    <source>
        <dbReference type="ARBA" id="ARBA00022692"/>
    </source>
</evidence>
<dbReference type="OrthoDB" id="9805682at2"/>
<reference evidence="13" key="1">
    <citation type="submission" date="2016-03" db="EMBL/GenBank/DDBJ databases">
        <title>Complete genome sequence of Solimmundus cernigliae, representing a novel lineage of polycyclic aromatic hydrocarbon degraders within the Gammaproteobacteria.</title>
        <authorList>
            <person name="Singleton D.R."/>
            <person name="Dickey A.N."/>
            <person name="Scholl E.H."/>
            <person name="Wright F.A."/>
            <person name="Aitken M.D."/>
        </authorList>
    </citation>
    <scope>NUCLEOTIDE SEQUENCE [LARGE SCALE GENOMIC DNA]</scope>
    <source>
        <strain evidence="13">TR3.2</strain>
    </source>
</reference>
<keyword evidence="8 10" id="KW-0472">Membrane</keyword>
<keyword evidence="13" id="KW-1185">Reference proteome</keyword>
<keyword evidence="4" id="KW-1003">Cell membrane</keyword>
<evidence type="ECO:0000256" key="1">
    <source>
        <dbReference type="ARBA" id="ARBA00004429"/>
    </source>
</evidence>
<dbReference type="STRING" id="1810504.PG2T_12805"/>
<sequence length="411" mass="45311">MAARTAARTAPSDRISTFTWNGFDRTGKRLSGQIKSADELYVREQLRKRGVLRARVRRKSALFETRQKVSAADVAYFTRQLATMLEAGVPMVSSFDIIGRGHDNPAMTELLMAIKTQVEGGLSLHEALARHPRQFNELYVNLVAAGEQAGILDGVLAKLSVYLEKSESLKRKIRSAMFYPAAVIAVGFIVTSILLVFVIPQFESLFKGFGADLPALTAWVVELSRGFRQWWWIAILVVVGAVIGSVQAHRRSERFRDFLDAAVLRIPLIGEIIRKGAVARYARTLSTMFGAGVPLVEAMDSVARAAGNVVYEKGIRQIRDEVATGSSLHVSMENTNLFAHMVNQMVSIGEESGSVDHMLGKVADFYEDEVDQMVNRLTSLMEPLIMSVLGVIVGGLVIAMYLPIFKLASVF</sequence>
<organism evidence="12 13">
    <name type="scientific">Immundisolibacter cernigliae</name>
    <dbReference type="NCBI Taxonomy" id="1810504"/>
    <lineage>
        <taxon>Bacteria</taxon>
        <taxon>Pseudomonadati</taxon>
        <taxon>Pseudomonadota</taxon>
        <taxon>Gammaproteobacteria</taxon>
        <taxon>Immundisolibacterales</taxon>
        <taxon>Immundisolibacteraceae</taxon>
        <taxon>Immundisolibacter</taxon>
    </lineage>
</organism>
<evidence type="ECO:0000256" key="9">
    <source>
        <dbReference type="RuleBase" id="RU003923"/>
    </source>
</evidence>
<evidence type="ECO:0000256" key="5">
    <source>
        <dbReference type="ARBA" id="ARBA00022519"/>
    </source>
</evidence>